<evidence type="ECO:0000313" key="2">
    <source>
        <dbReference type="Proteomes" id="UP001162480"/>
    </source>
</evidence>
<gene>
    <name evidence="1" type="ORF">OCTVUL_1B028266</name>
</gene>
<dbReference type="Proteomes" id="UP001162480">
    <property type="component" value="Chromosome 2"/>
</dbReference>
<evidence type="ECO:0000313" key="1">
    <source>
        <dbReference type="EMBL" id="CAI9718315.1"/>
    </source>
</evidence>
<protein>
    <submittedName>
        <fullName evidence="1">Uncharacterized protein</fullName>
    </submittedName>
</protein>
<sequence length="113" mass="11121">MKKNRQNETQKTPPKIGETSKSIIVIGAVAVGPDDVDVGIDGVCIVFAAIVGVGVIDTVGGGDGDVGVCFCVVVGLQFCGVIVDGGVGGCVIDVVLVDAEVDVAGVGGDGHIV</sequence>
<keyword evidence="2" id="KW-1185">Reference proteome</keyword>
<organism evidence="1 2">
    <name type="scientific">Octopus vulgaris</name>
    <name type="common">Common octopus</name>
    <dbReference type="NCBI Taxonomy" id="6645"/>
    <lineage>
        <taxon>Eukaryota</taxon>
        <taxon>Metazoa</taxon>
        <taxon>Spiralia</taxon>
        <taxon>Lophotrochozoa</taxon>
        <taxon>Mollusca</taxon>
        <taxon>Cephalopoda</taxon>
        <taxon>Coleoidea</taxon>
        <taxon>Octopodiformes</taxon>
        <taxon>Octopoda</taxon>
        <taxon>Incirrata</taxon>
        <taxon>Octopodidae</taxon>
        <taxon>Octopus</taxon>
    </lineage>
</organism>
<dbReference type="AlphaFoldDB" id="A0AA36ALC7"/>
<dbReference type="EMBL" id="OX597815">
    <property type="protein sequence ID" value="CAI9718315.1"/>
    <property type="molecule type" value="Genomic_DNA"/>
</dbReference>
<name>A0AA36ALC7_OCTVU</name>
<accession>A0AA36ALC7</accession>
<reference evidence="1" key="1">
    <citation type="submission" date="2023-08" db="EMBL/GenBank/DDBJ databases">
        <authorList>
            <person name="Alioto T."/>
            <person name="Alioto T."/>
            <person name="Gomez Garrido J."/>
        </authorList>
    </citation>
    <scope>NUCLEOTIDE SEQUENCE</scope>
</reference>
<proteinExistence type="predicted"/>